<evidence type="ECO:0000313" key="3">
    <source>
        <dbReference type="EMBL" id="CAG2197485.1"/>
    </source>
</evidence>
<gene>
    <name evidence="3" type="ORF">MEDL_12323</name>
</gene>
<protein>
    <recommendedName>
        <fullName evidence="2">B box-type domain-containing protein</fullName>
    </recommendedName>
</protein>
<dbReference type="SUPFAM" id="SSF57845">
    <property type="entry name" value="B-box zinc-binding domain"/>
    <property type="match status" value="1"/>
</dbReference>
<evidence type="ECO:0000256" key="1">
    <source>
        <dbReference type="PROSITE-ProRule" id="PRU00024"/>
    </source>
</evidence>
<sequence>MAQSALETCEICSKALSIDYCKECEQLFCNNCKLMHLRMKLSQNHTFKNVDHQEVKLNLCDEHNLGYILYCEECSSLVCKTCIIENHKGHELGDIAEKTIGMLTEVSLQLEKCSDDIQEAHRNKCVLKDQLKVLEKDGTSGRVKIRNRGNQLKSYVDRIVNYSTRNSAEKNKRKSRK</sequence>
<dbReference type="PROSITE" id="PS50119">
    <property type="entry name" value="ZF_BBOX"/>
    <property type="match status" value="2"/>
</dbReference>
<dbReference type="GO" id="GO:0008270">
    <property type="term" value="F:zinc ion binding"/>
    <property type="evidence" value="ECO:0007669"/>
    <property type="project" value="UniProtKB-KW"/>
</dbReference>
<dbReference type="Gene3D" id="3.30.160.60">
    <property type="entry name" value="Classic Zinc Finger"/>
    <property type="match status" value="1"/>
</dbReference>
<dbReference type="OrthoDB" id="6270329at2759"/>
<dbReference type="Pfam" id="PF00643">
    <property type="entry name" value="zf-B_box"/>
    <property type="match status" value="1"/>
</dbReference>
<proteinExistence type="predicted"/>
<evidence type="ECO:0000259" key="2">
    <source>
        <dbReference type="PROSITE" id="PS50119"/>
    </source>
</evidence>
<feature type="domain" description="B box-type" evidence="2">
    <location>
        <begin position="4"/>
        <end position="50"/>
    </location>
</feature>
<organism evidence="3 4">
    <name type="scientific">Mytilus edulis</name>
    <name type="common">Blue mussel</name>
    <dbReference type="NCBI Taxonomy" id="6550"/>
    <lineage>
        <taxon>Eukaryota</taxon>
        <taxon>Metazoa</taxon>
        <taxon>Spiralia</taxon>
        <taxon>Lophotrochozoa</taxon>
        <taxon>Mollusca</taxon>
        <taxon>Bivalvia</taxon>
        <taxon>Autobranchia</taxon>
        <taxon>Pteriomorphia</taxon>
        <taxon>Mytilida</taxon>
        <taxon>Mytiloidea</taxon>
        <taxon>Mytilidae</taxon>
        <taxon>Mytilinae</taxon>
        <taxon>Mytilus</taxon>
    </lineage>
</organism>
<dbReference type="CDD" id="cd19757">
    <property type="entry name" value="Bbox1"/>
    <property type="match status" value="1"/>
</dbReference>
<keyword evidence="4" id="KW-1185">Reference proteome</keyword>
<keyword evidence="1" id="KW-0862">Zinc</keyword>
<comment type="caution">
    <text evidence="3">The sequence shown here is derived from an EMBL/GenBank/DDBJ whole genome shotgun (WGS) entry which is preliminary data.</text>
</comment>
<dbReference type="SMART" id="SM00336">
    <property type="entry name" value="BBOX"/>
    <property type="match status" value="2"/>
</dbReference>
<dbReference type="Proteomes" id="UP000683360">
    <property type="component" value="Unassembled WGS sequence"/>
</dbReference>
<accession>A0A8S3QWZ1</accession>
<dbReference type="PANTHER" id="PTHR25462:SF305">
    <property type="entry name" value="RING-TYPE DOMAIN-CONTAINING PROTEIN"/>
    <property type="match status" value="1"/>
</dbReference>
<dbReference type="InterPro" id="IPR047153">
    <property type="entry name" value="TRIM45/56/19-like"/>
</dbReference>
<keyword evidence="1" id="KW-0479">Metal-binding</keyword>
<feature type="domain" description="B box-type" evidence="2">
    <location>
        <begin position="55"/>
        <end position="95"/>
    </location>
</feature>
<name>A0A8S3QWZ1_MYTED</name>
<dbReference type="AlphaFoldDB" id="A0A8S3QWZ1"/>
<dbReference type="EMBL" id="CAJPWZ010000649">
    <property type="protein sequence ID" value="CAG2197485.1"/>
    <property type="molecule type" value="Genomic_DNA"/>
</dbReference>
<dbReference type="PANTHER" id="PTHR25462">
    <property type="entry name" value="BONUS, ISOFORM C-RELATED"/>
    <property type="match status" value="1"/>
</dbReference>
<keyword evidence="1" id="KW-0863">Zinc-finger</keyword>
<reference evidence="3" key="1">
    <citation type="submission" date="2021-03" db="EMBL/GenBank/DDBJ databases">
        <authorList>
            <person name="Bekaert M."/>
        </authorList>
    </citation>
    <scope>NUCLEOTIDE SEQUENCE</scope>
</reference>
<dbReference type="GO" id="GO:0061630">
    <property type="term" value="F:ubiquitin protein ligase activity"/>
    <property type="evidence" value="ECO:0007669"/>
    <property type="project" value="TreeGrafter"/>
</dbReference>
<dbReference type="InterPro" id="IPR000315">
    <property type="entry name" value="Znf_B-box"/>
</dbReference>
<dbReference type="GO" id="GO:0005654">
    <property type="term" value="C:nucleoplasm"/>
    <property type="evidence" value="ECO:0007669"/>
    <property type="project" value="TreeGrafter"/>
</dbReference>
<evidence type="ECO:0000313" key="4">
    <source>
        <dbReference type="Proteomes" id="UP000683360"/>
    </source>
</evidence>